<evidence type="ECO:0000313" key="1">
    <source>
        <dbReference type="EMBL" id="KAF5204702.1"/>
    </source>
</evidence>
<reference evidence="1 2" key="1">
    <citation type="submission" date="2020-06" db="EMBL/GenBank/DDBJ databases">
        <title>Transcriptomic and genomic resources for Thalictrum thalictroides and T. hernandezii: Facilitating candidate gene discovery in an emerging model plant lineage.</title>
        <authorList>
            <person name="Arias T."/>
            <person name="Riano-Pachon D.M."/>
            <person name="Di Stilio V.S."/>
        </authorList>
    </citation>
    <scope>NUCLEOTIDE SEQUENCE [LARGE SCALE GENOMIC DNA]</scope>
    <source>
        <strain evidence="2">cv. WT478/WT964</strain>
        <tissue evidence="1">Leaves</tissue>
    </source>
</reference>
<dbReference type="EMBL" id="JABWDY010005097">
    <property type="protein sequence ID" value="KAF5204702.1"/>
    <property type="molecule type" value="Genomic_DNA"/>
</dbReference>
<dbReference type="AlphaFoldDB" id="A0A7J6X8J9"/>
<gene>
    <name evidence="1" type="ORF">FRX31_005711</name>
</gene>
<organism evidence="1 2">
    <name type="scientific">Thalictrum thalictroides</name>
    <name type="common">Rue-anemone</name>
    <name type="synonym">Anemone thalictroides</name>
    <dbReference type="NCBI Taxonomy" id="46969"/>
    <lineage>
        <taxon>Eukaryota</taxon>
        <taxon>Viridiplantae</taxon>
        <taxon>Streptophyta</taxon>
        <taxon>Embryophyta</taxon>
        <taxon>Tracheophyta</taxon>
        <taxon>Spermatophyta</taxon>
        <taxon>Magnoliopsida</taxon>
        <taxon>Ranunculales</taxon>
        <taxon>Ranunculaceae</taxon>
        <taxon>Thalictroideae</taxon>
        <taxon>Thalictrum</taxon>
    </lineage>
</organism>
<protein>
    <submittedName>
        <fullName evidence="1">Uncharacterized protein</fullName>
    </submittedName>
</protein>
<comment type="caution">
    <text evidence="1">The sequence shown here is derived from an EMBL/GenBank/DDBJ whole genome shotgun (WGS) entry which is preliminary data.</text>
</comment>
<evidence type="ECO:0000313" key="2">
    <source>
        <dbReference type="Proteomes" id="UP000554482"/>
    </source>
</evidence>
<keyword evidence="2" id="KW-1185">Reference proteome</keyword>
<name>A0A7J6X8J9_THATH</name>
<accession>A0A7J6X8J9</accession>
<sequence>MGLISDMVIRDVDVTVWNLHLRHGLIEWEKEQMERLMEGLQNVFFEEGEDLWRWKWSRNGDYTVKSMYKELSRETI</sequence>
<dbReference type="Proteomes" id="UP000554482">
    <property type="component" value="Unassembled WGS sequence"/>
</dbReference>
<proteinExistence type="predicted"/>